<dbReference type="Gene3D" id="1.10.1510.10">
    <property type="entry name" value="Uncharacterised protein YqeY/AIM41 PF09424, N-terminal domain"/>
    <property type="match status" value="1"/>
</dbReference>
<dbReference type="InterPro" id="IPR003789">
    <property type="entry name" value="Asn/Gln_tRNA_amidoTrase-B-like"/>
</dbReference>
<dbReference type="PANTHER" id="PTHR28055:SF1">
    <property type="entry name" value="ALTERED INHERITANCE OF MITOCHONDRIA PROTEIN 41, MITOCHONDRIAL"/>
    <property type="match status" value="1"/>
</dbReference>
<dbReference type="PANTHER" id="PTHR28055">
    <property type="entry name" value="ALTERED INHERITANCE OF MITOCHONDRIA PROTEIN 41, MITOCHONDRIAL"/>
    <property type="match status" value="1"/>
</dbReference>
<dbReference type="RefSeq" id="WP_110941283.1">
    <property type="nucleotide sequence ID" value="NZ_FQZV01000026.1"/>
</dbReference>
<dbReference type="EMBL" id="FQZV01000026">
    <property type="protein sequence ID" value="SHJ46444.1"/>
    <property type="molecule type" value="Genomic_DNA"/>
</dbReference>
<evidence type="ECO:0000313" key="1">
    <source>
        <dbReference type="EMBL" id="SHJ46444.1"/>
    </source>
</evidence>
<gene>
    <name evidence="1" type="ORF">SAMN02745975_02147</name>
</gene>
<dbReference type="Gene3D" id="1.10.10.410">
    <property type="match status" value="1"/>
</dbReference>
<dbReference type="Proteomes" id="UP000184536">
    <property type="component" value="Unassembled WGS sequence"/>
</dbReference>
<reference evidence="2" key="1">
    <citation type="submission" date="2016-11" db="EMBL/GenBank/DDBJ databases">
        <authorList>
            <person name="Varghese N."/>
            <person name="Submissions S."/>
        </authorList>
    </citation>
    <scope>NUCLEOTIDE SEQUENCE [LARGE SCALE GENOMIC DNA]</scope>
    <source>
        <strain evidence="2">DSM 17957</strain>
    </source>
</reference>
<dbReference type="GO" id="GO:0016884">
    <property type="term" value="F:carbon-nitrogen ligase activity, with glutamine as amido-N-donor"/>
    <property type="evidence" value="ECO:0007669"/>
    <property type="project" value="InterPro"/>
</dbReference>
<dbReference type="InterPro" id="IPR042184">
    <property type="entry name" value="YqeY/Aim41_N"/>
</dbReference>
<dbReference type="InterPro" id="IPR023168">
    <property type="entry name" value="GatB_Yqey_C_2"/>
</dbReference>
<dbReference type="Pfam" id="PF09424">
    <property type="entry name" value="YqeY"/>
    <property type="match status" value="1"/>
</dbReference>
<organism evidence="1 2">
    <name type="scientific">Geosporobacter subterraneus DSM 17957</name>
    <dbReference type="NCBI Taxonomy" id="1121919"/>
    <lineage>
        <taxon>Bacteria</taxon>
        <taxon>Bacillati</taxon>
        <taxon>Bacillota</taxon>
        <taxon>Clostridia</taxon>
        <taxon>Peptostreptococcales</taxon>
        <taxon>Thermotaleaceae</taxon>
        <taxon>Geosporobacter</taxon>
    </lineage>
</organism>
<dbReference type="STRING" id="1121919.SAMN02745975_02147"/>
<dbReference type="OrthoDB" id="9794041at2"/>
<dbReference type="InterPro" id="IPR019004">
    <property type="entry name" value="YqeY/Aim41"/>
</dbReference>
<accession>A0A1M6JID2</accession>
<protein>
    <recommendedName>
        <fullName evidence="3">GatB/YqeY domain-containing protein</fullName>
    </recommendedName>
</protein>
<evidence type="ECO:0000313" key="2">
    <source>
        <dbReference type="Proteomes" id="UP000184536"/>
    </source>
</evidence>
<dbReference type="AlphaFoldDB" id="A0A1M6JID2"/>
<name>A0A1M6JID2_9FIRM</name>
<keyword evidence="2" id="KW-1185">Reference proteome</keyword>
<evidence type="ECO:0008006" key="3">
    <source>
        <dbReference type="Google" id="ProtNLM"/>
    </source>
</evidence>
<dbReference type="SUPFAM" id="SSF89095">
    <property type="entry name" value="GatB/YqeY motif"/>
    <property type="match status" value="1"/>
</dbReference>
<sequence>MSLKDKLMEDLKIAMKEKDQLKKSVITLVRASIKQYEVDHRVELDDDAVLEIMSKQVKQKKDAIEEFSKGGREDLVNEAKAEIEVLLTYLPKQLTEEEISEIVIQVLNETGATTTKDMGKVMAALMPKVKGRADGKLVNQVVKKHLQ</sequence>
<proteinExistence type="predicted"/>